<name>A0A6J1T2D7_FRAOC</name>
<comment type="similarity">
    <text evidence="4 14">Belongs to the cytochrome P450 family.</text>
</comment>
<dbReference type="InterPro" id="IPR002401">
    <property type="entry name" value="Cyt_P450_E_grp-I"/>
</dbReference>
<evidence type="ECO:0000256" key="4">
    <source>
        <dbReference type="ARBA" id="ARBA00010617"/>
    </source>
</evidence>
<keyword evidence="12 15" id="KW-0472">Membrane</keyword>
<evidence type="ECO:0000256" key="13">
    <source>
        <dbReference type="PIRSR" id="PIRSR602401-1"/>
    </source>
</evidence>
<dbReference type="InterPro" id="IPR017972">
    <property type="entry name" value="Cyt_P450_CS"/>
</dbReference>
<evidence type="ECO:0000256" key="7">
    <source>
        <dbReference type="ARBA" id="ARBA00022824"/>
    </source>
</evidence>
<accession>A0A6J1T2D7</accession>
<evidence type="ECO:0000256" key="11">
    <source>
        <dbReference type="ARBA" id="ARBA00023033"/>
    </source>
</evidence>
<dbReference type="PRINTS" id="PR00463">
    <property type="entry name" value="EP450I"/>
</dbReference>
<evidence type="ECO:0000256" key="2">
    <source>
        <dbReference type="ARBA" id="ARBA00004174"/>
    </source>
</evidence>
<evidence type="ECO:0000256" key="10">
    <source>
        <dbReference type="ARBA" id="ARBA00023004"/>
    </source>
</evidence>
<comment type="cofactor">
    <cofactor evidence="1 13">
        <name>heme</name>
        <dbReference type="ChEBI" id="CHEBI:30413"/>
    </cofactor>
</comment>
<evidence type="ECO:0000256" key="6">
    <source>
        <dbReference type="ARBA" id="ARBA00022723"/>
    </source>
</evidence>
<dbReference type="GO" id="GO:0004497">
    <property type="term" value="F:monooxygenase activity"/>
    <property type="evidence" value="ECO:0007669"/>
    <property type="project" value="UniProtKB-KW"/>
</dbReference>
<keyword evidence="15" id="KW-0812">Transmembrane</keyword>
<evidence type="ECO:0000256" key="8">
    <source>
        <dbReference type="ARBA" id="ARBA00022848"/>
    </source>
</evidence>
<feature type="transmembrane region" description="Helical" evidence="15">
    <location>
        <begin position="47"/>
        <end position="65"/>
    </location>
</feature>
<organism evidence="16 17">
    <name type="scientific">Frankliniella occidentalis</name>
    <name type="common">Western flower thrips</name>
    <name type="synonym">Euthrips occidentalis</name>
    <dbReference type="NCBI Taxonomy" id="133901"/>
    <lineage>
        <taxon>Eukaryota</taxon>
        <taxon>Metazoa</taxon>
        <taxon>Ecdysozoa</taxon>
        <taxon>Arthropoda</taxon>
        <taxon>Hexapoda</taxon>
        <taxon>Insecta</taxon>
        <taxon>Pterygota</taxon>
        <taxon>Neoptera</taxon>
        <taxon>Paraneoptera</taxon>
        <taxon>Thysanoptera</taxon>
        <taxon>Terebrantia</taxon>
        <taxon>Thripoidea</taxon>
        <taxon>Thripidae</taxon>
        <taxon>Frankliniella</taxon>
    </lineage>
</organism>
<dbReference type="PRINTS" id="PR00385">
    <property type="entry name" value="P450"/>
</dbReference>
<dbReference type="GeneID" id="113212592"/>
<keyword evidence="6 13" id="KW-0479">Metal-binding</keyword>
<dbReference type="Proteomes" id="UP000504606">
    <property type="component" value="Unplaced"/>
</dbReference>
<dbReference type="PROSITE" id="PS00086">
    <property type="entry name" value="CYTOCHROME_P450"/>
    <property type="match status" value="1"/>
</dbReference>
<feature type="binding site" description="axial binding residue" evidence="13">
    <location>
        <position position="474"/>
    </location>
    <ligand>
        <name>heme</name>
        <dbReference type="ChEBI" id="CHEBI:30413"/>
    </ligand>
    <ligandPart>
        <name>Fe</name>
        <dbReference type="ChEBI" id="CHEBI:18248"/>
    </ligandPart>
</feature>
<dbReference type="InterPro" id="IPR050196">
    <property type="entry name" value="Cytochrome_P450_Monoox"/>
</dbReference>
<dbReference type="SUPFAM" id="SSF48264">
    <property type="entry name" value="Cytochrome P450"/>
    <property type="match status" value="1"/>
</dbReference>
<dbReference type="CDD" id="cd20628">
    <property type="entry name" value="CYP4"/>
    <property type="match status" value="1"/>
</dbReference>
<keyword evidence="7" id="KW-0256">Endoplasmic reticulum</keyword>
<proteinExistence type="inferred from homology"/>
<dbReference type="GO" id="GO:0005789">
    <property type="term" value="C:endoplasmic reticulum membrane"/>
    <property type="evidence" value="ECO:0007669"/>
    <property type="project" value="UniProtKB-SubCell"/>
</dbReference>
<protein>
    <submittedName>
        <fullName evidence="17">Probable cytochrome P450 4s3</fullName>
    </submittedName>
</protein>
<evidence type="ECO:0000256" key="5">
    <source>
        <dbReference type="ARBA" id="ARBA00022617"/>
    </source>
</evidence>
<dbReference type="InterPro" id="IPR001128">
    <property type="entry name" value="Cyt_P450"/>
</dbReference>
<evidence type="ECO:0000256" key="1">
    <source>
        <dbReference type="ARBA" id="ARBA00001971"/>
    </source>
</evidence>
<keyword evidence="8" id="KW-0492">Microsome</keyword>
<evidence type="ECO:0000256" key="12">
    <source>
        <dbReference type="ARBA" id="ARBA00023136"/>
    </source>
</evidence>
<evidence type="ECO:0000256" key="14">
    <source>
        <dbReference type="RuleBase" id="RU000461"/>
    </source>
</evidence>
<evidence type="ECO:0000313" key="16">
    <source>
        <dbReference type="Proteomes" id="UP000504606"/>
    </source>
</evidence>
<sequence>MGLVSEALWGCAACSLAVWLALALARYVRWRLYWHRALSPFPGPRVSLPLLGTLLYIVGPMSTVLRRGLRLMEGYGNEYITFWLGERPWLHIIRPEDVEGLLSSSKHLHKPDIVYGPVSGFFGRGLITINGDAWRRHRRVLTPAFHFAVLERYSGIFTRRAEAFAKGLASVEAEGRSFDFMPHIGAFVTDTVMETAFGLVGGDEDLEGKEKADFIQATDRAFQIIAGRVIQPWLMVESLFRLSPYAAQQRQADKVINQYASRVIDKKRRQIIERKRNQLDSGAEQENDDDKDDIGIRKKLTFLDLVLGQDTDALSDQEVLEEVRTLIAVQQTSASTLSFAAVCLALHPEAQRLAREEVLAVDAVEGLEPLERLNRLKYVERFLKEVLRLYPITAIFSRTLGEDHVLHNAKTKTGTRSVTLPAGLGITFFVYQTHRDPRHWPEPERFDPDRFLPEQCAGRHPYAYVPFSAGPRNCIGQRYAMLQMKAVLAALLRTVELSPGKGCERQDKLDININTFLYIKGGFNVRLRKLDTDRHGCWQR</sequence>
<dbReference type="KEGG" id="foc:113212592"/>
<keyword evidence="5 13" id="KW-0349">Heme</keyword>
<keyword evidence="15" id="KW-1133">Transmembrane helix</keyword>
<dbReference type="InterPro" id="IPR036396">
    <property type="entry name" value="Cyt_P450_sf"/>
</dbReference>
<keyword evidence="16" id="KW-1185">Reference proteome</keyword>
<evidence type="ECO:0000256" key="15">
    <source>
        <dbReference type="SAM" id="Phobius"/>
    </source>
</evidence>
<keyword evidence="10 13" id="KW-0408">Iron</keyword>
<dbReference type="PANTHER" id="PTHR24291">
    <property type="entry name" value="CYTOCHROME P450 FAMILY 4"/>
    <property type="match status" value="1"/>
</dbReference>
<dbReference type="RefSeq" id="XP_026287142.1">
    <property type="nucleotide sequence ID" value="XM_026431357.2"/>
</dbReference>
<dbReference type="Pfam" id="PF00067">
    <property type="entry name" value="p450"/>
    <property type="match status" value="1"/>
</dbReference>
<reference evidence="17" key="1">
    <citation type="submission" date="2025-08" db="UniProtKB">
        <authorList>
            <consortium name="RefSeq"/>
        </authorList>
    </citation>
    <scope>IDENTIFICATION</scope>
    <source>
        <tissue evidence="17">Whole organism</tissue>
    </source>
</reference>
<dbReference type="PANTHER" id="PTHR24291:SF189">
    <property type="entry name" value="CYTOCHROME P450 4C3-RELATED"/>
    <property type="match status" value="1"/>
</dbReference>
<dbReference type="AlphaFoldDB" id="A0A6J1T2D7"/>
<dbReference type="Gene3D" id="1.10.630.10">
    <property type="entry name" value="Cytochrome P450"/>
    <property type="match status" value="1"/>
</dbReference>
<evidence type="ECO:0000256" key="3">
    <source>
        <dbReference type="ARBA" id="ARBA00004406"/>
    </source>
</evidence>
<dbReference type="GO" id="GO:0020037">
    <property type="term" value="F:heme binding"/>
    <property type="evidence" value="ECO:0007669"/>
    <property type="project" value="InterPro"/>
</dbReference>
<keyword evidence="11 14" id="KW-0503">Monooxygenase</keyword>
<dbReference type="OrthoDB" id="1470350at2759"/>
<gene>
    <name evidence="17" type="primary">LOC113212592</name>
</gene>
<evidence type="ECO:0000313" key="17">
    <source>
        <dbReference type="RefSeq" id="XP_026287142.1"/>
    </source>
</evidence>
<keyword evidence="9 14" id="KW-0560">Oxidoreductase</keyword>
<dbReference type="GO" id="GO:0005506">
    <property type="term" value="F:iron ion binding"/>
    <property type="evidence" value="ECO:0007669"/>
    <property type="project" value="InterPro"/>
</dbReference>
<dbReference type="GO" id="GO:0016705">
    <property type="term" value="F:oxidoreductase activity, acting on paired donors, with incorporation or reduction of molecular oxygen"/>
    <property type="evidence" value="ECO:0007669"/>
    <property type="project" value="InterPro"/>
</dbReference>
<evidence type="ECO:0000256" key="9">
    <source>
        <dbReference type="ARBA" id="ARBA00023002"/>
    </source>
</evidence>
<comment type="subcellular location">
    <subcellularLocation>
        <location evidence="3">Endoplasmic reticulum membrane</location>
        <topology evidence="3">Peripheral membrane protein</topology>
    </subcellularLocation>
    <subcellularLocation>
        <location evidence="2">Microsome membrane</location>
        <topology evidence="2">Peripheral membrane protein</topology>
    </subcellularLocation>
</comment>